<dbReference type="NCBIfam" id="TIGR00682">
    <property type="entry name" value="lpxK"/>
    <property type="match status" value="1"/>
</dbReference>
<comment type="catalytic activity">
    <reaction evidence="13">
        <text>a lipid A disaccharide + ATP = a lipid IVA + ADP + H(+)</text>
        <dbReference type="Rhea" id="RHEA:67840"/>
        <dbReference type="ChEBI" id="CHEBI:15378"/>
        <dbReference type="ChEBI" id="CHEBI:30616"/>
        <dbReference type="ChEBI" id="CHEBI:176343"/>
        <dbReference type="ChEBI" id="CHEBI:176425"/>
        <dbReference type="ChEBI" id="CHEBI:456216"/>
        <dbReference type="EC" id="2.7.1.130"/>
    </reaction>
</comment>
<evidence type="ECO:0000256" key="1">
    <source>
        <dbReference type="ARBA" id="ARBA00002274"/>
    </source>
</evidence>
<keyword evidence="10 13" id="KW-0067">ATP-binding</keyword>
<evidence type="ECO:0000256" key="8">
    <source>
        <dbReference type="ARBA" id="ARBA00022741"/>
    </source>
</evidence>
<keyword evidence="14" id="KW-0472">Membrane</keyword>
<evidence type="ECO:0000256" key="7">
    <source>
        <dbReference type="ARBA" id="ARBA00022679"/>
    </source>
</evidence>
<evidence type="ECO:0000256" key="6">
    <source>
        <dbReference type="ARBA" id="ARBA00022556"/>
    </source>
</evidence>
<comment type="similarity">
    <text evidence="13">Belongs to the LpxK family.</text>
</comment>
<evidence type="ECO:0000256" key="5">
    <source>
        <dbReference type="ARBA" id="ARBA00022516"/>
    </source>
</evidence>
<accession>A0ABU9X5T0</accession>
<evidence type="ECO:0000256" key="3">
    <source>
        <dbReference type="ARBA" id="ARBA00012071"/>
    </source>
</evidence>
<keyword evidence="11 13" id="KW-0443">Lipid metabolism</keyword>
<keyword evidence="8 13" id="KW-0547">Nucleotide-binding</keyword>
<dbReference type="EMBL" id="JBDGHN010000002">
    <property type="protein sequence ID" value="MEN2750754.1"/>
    <property type="molecule type" value="Genomic_DNA"/>
</dbReference>
<feature type="binding site" evidence="13">
    <location>
        <begin position="60"/>
        <end position="67"/>
    </location>
    <ligand>
        <name>ATP</name>
        <dbReference type="ChEBI" id="CHEBI:30616"/>
    </ligand>
</feature>
<evidence type="ECO:0000313" key="16">
    <source>
        <dbReference type="Proteomes" id="UP001461960"/>
    </source>
</evidence>
<evidence type="ECO:0000256" key="11">
    <source>
        <dbReference type="ARBA" id="ARBA00023098"/>
    </source>
</evidence>
<dbReference type="PANTHER" id="PTHR42724">
    <property type="entry name" value="TETRAACYLDISACCHARIDE 4'-KINASE"/>
    <property type="match status" value="1"/>
</dbReference>
<dbReference type="SUPFAM" id="SSF52540">
    <property type="entry name" value="P-loop containing nucleoside triphosphate hydrolases"/>
    <property type="match status" value="1"/>
</dbReference>
<dbReference type="RefSeq" id="WP_299216084.1">
    <property type="nucleotide sequence ID" value="NZ_JBDGHN010000002.1"/>
</dbReference>
<evidence type="ECO:0000256" key="2">
    <source>
        <dbReference type="ARBA" id="ARBA00004870"/>
    </source>
</evidence>
<organism evidence="15 16">
    <name type="scientific">Psychrobacter saeujeotis</name>
    <dbReference type="NCBI Taxonomy" id="3143436"/>
    <lineage>
        <taxon>Bacteria</taxon>
        <taxon>Pseudomonadati</taxon>
        <taxon>Pseudomonadota</taxon>
        <taxon>Gammaproteobacteria</taxon>
        <taxon>Moraxellales</taxon>
        <taxon>Moraxellaceae</taxon>
        <taxon>Psychrobacter</taxon>
    </lineage>
</organism>
<comment type="function">
    <text evidence="1 13">Transfers the gamma-phosphate of ATP to the 4'-position of a tetraacyldisaccharide 1-phosphate intermediate (termed DS-1-P) to form tetraacyldisaccharide 1,4'-bis-phosphate (lipid IVA).</text>
</comment>
<gene>
    <name evidence="13 15" type="primary">lpxK</name>
    <name evidence="15" type="ORF">AAIR29_03825</name>
</gene>
<keyword evidence="6 13" id="KW-0441">Lipid A biosynthesis</keyword>
<dbReference type="HAMAP" id="MF_00409">
    <property type="entry name" value="LpxK"/>
    <property type="match status" value="1"/>
</dbReference>
<evidence type="ECO:0000256" key="4">
    <source>
        <dbReference type="ARBA" id="ARBA00016436"/>
    </source>
</evidence>
<keyword evidence="14" id="KW-0812">Transmembrane</keyword>
<dbReference type="Pfam" id="PF02606">
    <property type="entry name" value="LpxK"/>
    <property type="match status" value="1"/>
</dbReference>
<evidence type="ECO:0000256" key="13">
    <source>
        <dbReference type="HAMAP-Rule" id="MF_00409"/>
    </source>
</evidence>
<dbReference type="GO" id="GO:0009029">
    <property type="term" value="F:lipid-A 4'-kinase activity"/>
    <property type="evidence" value="ECO:0007669"/>
    <property type="project" value="UniProtKB-EC"/>
</dbReference>
<evidence type="ECO:0000256" key="14">
    <source>
        <dbReference type="SAM" id="Phobius"/>
    </source>
</evidence>
<dbReference type="Proteomes" id="UP001461960">
    <property type="component" value="Unassembled WGS sequence"/>
</dbReference>
<proteinExistence type="inferred from homology"/>
<keyword evidence="9 13" id="KW-0418">Kinase</keyword>
<name>A0ABU9X5T0_9GAMM</name>
<dbReference type="EC" id="2.7.1.130" evidence="3 13"/>
<sequence>MSIETTITRAWQRKAAWLWLLLPISWLYGLLVFLRRQAYRLGMLSSFRAPVPVMVIGNVTVGGSGKTPLIITLVSYLQQQGVKVGVISRGYGGDTSQMPALVTKESLPSTVGDEPCLIVNTTAAPMAVCPNRKQAITTLLNAHPDLQLIIADDGLQHYALQRDIEWIVVDVARGFGNEQLLPTGFLREPIARLKNTTVIYHEKPNGVSALNDSENLAQRLTMQLQPDELYPLLSVDELVELNAAKSAIPLSANAVPSKGDKVHAISGIGYPQRFFATLSTLGFDVIGHPYPDHHNFSLTELLQYTEHPMIVTTKDAVKIRTVLLTEISKINAIKSNESIDSHNGNDIRALINRLWILPVTATLSDTCYQTLQQQLTALDINMATSSHS</sequence>
<keyword evidence="14" id="KW-1133">Transmembrane helix</keyword>
<evidence type="ECO:0000313" key="15">
    <source>
        <dbReference type="EMBL" id="MEN2750754.1"/>
    </source>
</evidence>
<reference evidence="15 16" key="1">
    <citation type="submission" date="2024-05" db="EMBL/GenBank/DDBJ databases">
        <authorList>
            <person name="Kim H.-Y."/>
            <person name="Kim E."/>
            <person name="Cai Y."/>
            <person name="Yang S.-M."/>
            <person name="Lee W."/>
        </authorList>
    </citation>
    <scope>NUCLEOTIDE SEQUENCE [LARGE SCALE GENOMIC DNA]</scope>
    <source>
        <strain evidence="15 16">FBL11</strain>
    </source>
</reference>
<keyword evidence="5 13" id="KW-0444">Lipid biosynthesis</keyword>
<evidence type="ECO:0000256" key="10">
    <source>
        <dbReference type="ARBA" id="ARBA00022840"/>
    </source>
</evidence>
<dbReference type="InterPro" id="IPR027417">
    <property type="entry name" value="P-loop_NTPase"/>
</dbReference>
<protein>
    <recommendedName>
        <fullName evidence="4 13">Tetraacyldisaccharide 4'-kinase</fullName>
        <ecNumber evidence="3 13">2.7.1.130</ecNumber>
    </recommendedName>
    <alternativeName>
        <fullName evidence="12 13">Lipid A 4'-kinase</fullName>
    </alternativeName>
</protein>
<evidence type="ECO:0000256" key="9">
    <source>
        <dbReference type="ARBA" id="ARBA00022777"/>
    </source>
</evidence>
<keyword evidence="16" id="KW-1185">Reference proteome</keyword>
<dbReference type="InterPro" id="IPR003758">
    <property type="entry name" value="LpxK"/>
</dbReference>
<comment type="pathway">
    <text evidence="2 13">Glycolipid biosynthesis; lipid IV(A) biosynthesis; lipid IV(A) from (3R)-3-hydroxytetradecanoyl-[acyl-carrier-protein] and UDP-N-acetyl-alpha-D-glucosamine: step 6/6.</text>
</comment>
<evidence type="ECO:0000256" key="12">
    <source>
        <dbReference type="ARBA" id="ARBA00029757"/>
    </source>
</evidence>
<keyword evidence="7 13" id="KW-0808">Transferase</keyword>
<feature type="transmembrane region" description="Helical" evidence="14">
    <location>
        <begin position="16"/>
        <end position="34"/>
    </location>
</feature>
<dbReference type="PANTHER" id="PTHR42724:SF1">
    <property type="entry name" value="TETRAACYLDISACCHARIDE 4'-KINASE, MITOCHONDRIAL-RELATED"/>
    <property type="match status" value="1"/>
</dbReference>
<comment type="caution">
    <text evidence="15">The sequence shown here is derived from an EMBL/GenBank/DDBJ whole genome shotgun (WGS) entry which is preliminary data.</text>
</comment>